<dbReference type="GO" id="GO:0006412">
    <property type="term" value="P:translation"/>
    <property type="evidence" value="ECO:0007669"/>
    <property type="project" value="UniProtKB-UniRule"/>
</dbReference>
<organism evidence="6 7">
    <name type="scientific">Amylolactobacillus amylophilus DSM 20533 = JCM 1125</name>
    <dbReference type="NCBI Taxonomy" id="1423721"/>
    <lineage>
        <taxon>Bacteria</taxon>
        <taxon>Bacillati</taxon>
        <taxon>Bacillota</taxon>
        <taxon>Bacilli</taxon>
        <taxon>Lactobacillales</taxon>
        <taxon>Lactobacillaceae</taxon>
        <taxon>Amylolactobacillus</taxon>
    </lineage>
</organism>
<dbReference type="SUPFAM" id="SSF54999">
    <property type="entry name" value="Ribosomal protein S10"/>
    <property type="match status" value="1"/>
</dbReference>
<dbReference type="GO" id="GO:1990904">
    <property type="term" value="C:ribonucleoprotein complex"/>
    <property type="evidence" value="ECO:0007669"/>
    <property type="project" value="UniProtKB-KW"/>
</dbReference>
<evidence type="ECO:0000259" key="5">
    <source>
        <dbReference type="PROSITE" id="PS51350"/>
    </source>
</evidence>
<dbReference type="PANTHER" id="PTHR11700">
    <property type="entry name" value="30S RIBOSOMAL PROTEIN S10 FAMILY MEMBER"/>
    <property type="match status" value="1"/>
</dbReference>
<dbReference type="AlphaFoldDB" id="A0A0R1YJ45"/>
<protein>
    <recommendedName>
        <fullName evidence="4">Small ribosomal subunit protein uS10</fullName>
    </recommendedName>
</protein>
<dbReference type="GO" id="GO:0003735">
    <property type="term" value="F:structural constituent of ribosome"/>
    <property type="evidence" value="ECO:0007669"/>
    <property type="project" value="InterPro"/>
</dbReference>
<evidence type="ECO:0000256" key="2">
    <source>
        <dbReference type="ARBA" id="ARBA00022980"/>
    </source>
</evidence>
<name>A0A0R1YJ45_9LACO</name>
<keyword evidence="3 4" id="KW-0687">Ribonucleoprotein</keyword>
<keyword evidence="7" id="KW-1185">Reference proteome</keyword>
<dbReference type="PROSITE" id="PS51350">
    <property type="entry name" value="PTS_HPR_DOM"/>
    <property type="match status" value="1"/>
</dbReference>
<dbReference type="NCBIfam" id="NF001861">
    <property type="entry name" value="PRK00596.1"/>
    <property type="match status" value="1"/>
</dbReference>
<feature type="domain" description="HPr" evidence="5">
    <location>
        <begin position="21"/>
        <end position="122"/>
    </location>
</feature>
<dbReference type="STRING" id="1423721.LA20533_02470"/>
<gene>
    <name evidence="4" type="primary">rpsJ</name>
    <name evidence="6" type="ORF">FD40_GL001027</name>
</gene>
<dbReference type="InterPro" id="IPR000032">
    <property type="entry name" value="HPr-like"/>
</dbReference>
<evidence type="ECO:0000256" key="3">
    <source>
        <dbReference type="ARBA" id="ARBA00023274"/>
    </source>
</evidence>
<comment type="subunit">
    <text evidence="4">Part of the 30S ribosomal subunit.</text>
</comment>
<comment type="similarity">
    <text evidence="1 4">Belongs to the universal ribosomal protein uS10 family.</text>
</comment>
<keyword evidence="2 4" id="KW-0689">Ribosomal protein</keyword>
<accession>A0A0R1YJ45</accession>
<dbReference type="GO" id="GO:0000049">
    <property type="term" value="F:tRNA binding"/>
    <property type="evidence" value="ECO:0007669"/>
    <property type="project" value="UniProtKB-UniRule"/>
</dbReference>
<dbReference type="Gene3D" id="3.30.70.600">
    <property type="entry name" value="Ribosomal protein S10 domain"/>
    <property type="match status" value="1"/>
</dbReference>
<dbReference type="InterPro" id="IPR018268">
    <property type="entry name" value="Ribosomal_uS10_CS"/>
</dbReference>
<evidence type="ECO:0000256" key="4">
    <source>
        <dbReference type="HAMAP-Rule" id="MF_00508"/>
    </source>
</evidence>
<dbReference type="PROSITE" id="PS00361">
    <property type="entry name" value="RIBOSOMAL_S10"/>
    <property type="match status" value="1"/>
</dbReference>
<evidence type="ECO:0000256" key="1">
    <source>
        <dbReference type="ARBA" id="ARBA00007102"/>
    </source>
</evidence>
<sequence length="122" mass="13899">MSGNFRRASYLLKRNEGGFQMASQKIRIRLKSYEHGILDQSAAKIVETAKRTGAEISGPIPLPTERTLYTVLRSPHKHKDSREQFEMRTHKRLIDIVNPTPKTVDSLMKLDLPSGVDIEIKL</sequence>
<dbReference type="InterPro" id="IPR001848">
    <property type="entry name" value="Ribosomal_uS10"/>
</dbReference>
<dbReference type="GO" id="GO:0005840">
    <property type="term" value="C:ribosome"/>
    <property type="evidence" value="ECO:0007669"/>
    <property type="project" value="UniProtKB-KW"/>
</dbReference>
<comment type="caution">
    <text evidence="6">The sequence shown here is derived from an EMBL/GenBank/DDBJ whole genome shotgun (WGS) entry which is preliminary data.</text>
</comment>
<evidence type="ECO:0000313" key="7">
    <source>
        <dbReference type="Proteomes" id="UP000051230"/>
    </source>
</evidence>
<comment type="function">
    <text evidence="4">Involved in the binding of tRNA to the ribosomes.</text>
</comment>
<dbReference type="PATRIC" id="fig|1423721.4.peg.1045"/>
<dbReference type="NCBIfam" id="TIGR01049">
    <property type="entry name" value="rpsJ_bact"/>
    <property type="match status" value="1"/>
</dbReference>
<reference evidence="6 7" key="1">
    <citation type="journal article" date="2015" name="Genome Announc.">
        <title>Expanding the biotechnology potential of lactobacilli through comparative genomics of 213 strains and associated genera.</title>
        <authorList>
            <person name="Sun Z."/>
            <person name="Harris H.M."/>
            <person name="McCann A."/>
            <person name="Guo C."/>
            <person name="Argimon S."/>
            <person name="Zhang W."/>
            <person name="Yang X."/>
            <person name="Jeffery I.B."/>
            <person name="Cooney J.C."/>
            <person name="Kagawa T.F."/>
            <person name="Liu W."/>
            <person name="Song Y."/>
            <person name="Salvetti E."/>
            <person name="Wrobel A."/>
            <person name="Rasinkangas P."/>
            <person name="Parkhill J."/>
            <person name="Rea M.C."/>
            <person name="O'Sullivan O."/>
            <person name="Ritari J."/>
            <person name="Douillard F.P."/>
            <person name="Paul Ross R."/>
            <person name="Yang R."/>
            <person name="Briner A.E."/>
            <person name="Felis G.E."/>
            <person name="de Vos W.M."/>
            <person name="Barrangou R."/>
            <person name="Klaenhammer T.R."/>
            <person name="Caufield P.W."/>
            <person name="Cui Y."/>
            <person name="Zhang H."/>
            <person name="O'Toole P.W."/>
        </authorList>
    </citation>
    <scope>NUCLEOTIDE SEQUENCE [LARGE SCALE GENOMIC DNA]</scope>
    <source>
        <strain evidence="6 7">DSM 20533</strain>
    </source>
</reference>
<proteinExistence type="inferred from homology"/>
<dbReference type="InterPro" id="IPR027486">
    <property type="entry name" value="Ribosomal_uS10_dom"/>
</dbReference>
<dbReference type="FunFam" id="3.30.70.600:FF:000001">
    <property type="entry name" value="30S ribosomal protein S10"/>
    <property type="match status" value="1"/>
</dbReference>
<dbReference type="HAMAP" id="MF_00508">
    <property type="entry name" value="Ribosomal_uS10"/>
    <property type="match status" value="1"/>
</dbReference>
<dbReference type="Pfam" id="PF00338">
    <property type="entry name" value="Ribosomal_S10"/>
    <property type="match status" value="1"/>
</dbReference>
<dbReference type="PRINTS" id="PR00971">
    <property type="entry name" value="RIBOSOMALS10"/>
</dbReference>
<dbReference type="EMBL" id="AYYS01000013">
    <property type="protein sequence ID" value="KRM42241.1"/>
    <property type="molecule type" value="Genomic_DNA"/>
</dbReference>
<dbReference type="Proteomes" id="UP000051230">
    <property type="component" value="Unassembled WGS sequence"/>
</dbReference>
<dbReference type="InterPro" id="IPR036838">
    <property type="entry name" value="Ribosomal_uS10_dom_sf"/>
</dbReference>
<dbReference type="SMART" id="SM01403">
    <property type="entry name" value="Ribosomal_S10"/>
    <property type="match status" value="1"/>
</dbReference>
<evidence type="ECO:0000313" key="6">
    <source>
        <dbReference type="EMBL" id="KRM42241.1"/>
    </source>
</evidence>